<dbReference type="Pfam" id="PF20628">
    <property type="entry name" value="Dyp_perox_C"/>
    <property type="match status" value="1"/>
</dbReference>
<dbReference type="InterPro" id="IPR011008">
    <property type="entry name" value="Dimeric_a/b-barrel"/>
</dbReference>
<comment type="cofactor">
    <cofactor evidence="1">
        <name>heme b</name>
        <dbReference type="ChEBI" id="CHEBI:60344"/>
    </cofactor>
</comment>
<dbReference type="PROSITE" id="PS51404">
    <property type="entry name" value="DYP_PEROXIDASE"/>
    <property type="match status" value="1"/>
</dbReference>
<feature type="domain" description="Dyp-type peroxidase C-terminal" evidence="7">
    <location>
        <begin position="233"/>
        <end position="391"/>
    </location>
</feature>
<keyword evidence="4" id="KW-0560">Oxidoreductase</keyword>
<evidence type="ECO:0000256" key="4">
    <source>
        <dbReference type="ARBA" id="ARBA00023002"/>
    </source>
</evidence>
<dbReference type="RefSeq" id="WP_184994363.1">
    <property type="nucleotide sequence ID" value="NZ_BOMK01000042.1"/>
</dbReference>
<evidence type="ECO:0000256" key="3">
    <source>
        <dbReference type="ARBA" id="ARBA00022723"/>
    </source>
</evidence>
<keyword evidence="3" id="KW-0479">Metal-binding</keyword>
<evidence type="ECO:0000313" key="9">
    <source>
        <dbReference type="Proteomes" id="UP000578112"/>
    </source>
</evidence>
<accession>A0A7W7MR17</accession>
<sequence>MPPSIELHDVQGNILHGYRLDHVAYLFLHARTEPAARELLARLAGRVTTARRHPPGLVPPTALNVAVTFTGFRRLGLPSAALDRFPAAFRQPTRERAERLGDTGESDPGNWDAGLGTGEAHLLLTLNADTEDRLRDERLRLLDLIGAVDGGVSVVHEQEAHALPAKREHFGYADGFSQPDIEGVERRTRMDDRGGGVPLDDGSGWRPLKAGEFLLGYPDEDGQQDDRPTAALARNGTYMVYRKLRQDVAAFRQGLCEAAERTGMPEELVAAKIVGRWRDGVPLRANPHREVKDLRDVVADVVSNDFRYLPHDAAGYECPIGAHIRRTNPRDGLRQGVLSARHRLIRRGMPYGRELPEDTAWDPDDGDRGLVFVCFNADIERQFETVQAAWCNDGDAFNLGADRDYLLGDTNGTGKMTIPGSPPVFIEAQPDLVRTRGAEYLFVPGLTALSRLATGDF</sequence>
<dbReference type="SUPFAM" id="SSF54909">
    <property type="entry name" value="Dimeric alpha+beta barrel"/>
    <property type="match status" value="1"/>
</dbReference>
<proteinExistence type="inferred from homology"/>
<protein>
    <submittedName>
        <fullName evidence="8">Dyp-type peroxidase family</fullName>
    </submittedName>
</protein>
<evidence type="ECO:0000256" key="5">
    <source>
        <dbReference type="ARBA" id="ARBA00023004"/>
    </source>
</evidence>
<dbReference type="PANTHER" id="PTHR30521:SF5">
    <property type="entry name" value="BLR4509 PROTEIN"/>
    <property type="match status" value="1"/>
</dbReference>
<organism evidence="8 9">
    <name type="scientific">Actinoplanes digitatis</name>
    <dbReference type="NCBI Taxonomy" id="1868"/>
    <lineage>
        <taxon>Bacteria</taxon>
        <taxon>Bacillati</taxon>
        <taxon>Actinomycetota</taxon>
        <taxon>Actinomycetes</taxon>
        <taxon>Micromonosporales</taxon>
        <taxon>Micromonosporaceae</taxon>
        <taxon>Actinoplanes</taxon>
    </lineage>
</organism>
<keyword evidence="5" id="KW-0408">Iron</keyword>
<name>A0A7W7MR17_9ACTN</name>
<reference evidence="8 9" key="1">
    <citation type="submission" date="2020-08" db="EMBL/GenBank/DDBJ databases">
        <title>Sequencing the genomes of 1000 actinobacteria strains.</title>
        <authorList>
            <person name="Klenk H.-P."/>
        </authorList>
    </citation>
    <scope>NUCLEOTIDE SEQUENCE [LARGE SCALE GENOMIC DNA]</scope>
    <source>
        <strain evidence="8 9">DSM 43149</strain>
    </source>
</reference>
<dbReference type="InterPro" id="IPR048328">
    <property type="entry name" value="Dyp_perox_C"/>
</dbReference>
<dbReference type="GO" id="GO:0004601">
    <property type="term" value="F:peroxidase activity"/>
    <property type="evidence" value="ECO:0007669"/>
    <property type="project" value="UniProtKB-KW"/>
</dbReference>
<evidence type="ECO:0000256" key="6">
    <source>
        <dbReference type="ARBA" id="ARBA00025737"/>
    </source>
</evidence>
<evidence type="ECO:0000256" key="1">
    <source>
        <dbReference type="ARBA" id="ARBA00001970"/>
    </source>
</evidence>
<dbReference type="Proteomes" id="UP000578112">
    <property type="component" value="Unassembled WGS sequence"/>
</dbReference>
<evidence type="ECO:0000313" key="8">
    <source>
        <dbReference type="EMBL" id="MBB4762994.1"/>
    </source>
</evidence>
<keyword evidence="2 8" id="KW-0575">Peroxidase</keyword>
<dbReference type="GO" id="GO:0046872">
    <property type="term" value="F:metal ion binding"/>
    <property type="evidence" value="ECO:0007669"/>
    <property type="project" value="UniProtKB-KW"/>
</dbReference>
<dbReference type="GO" id="GO:0020037">
    <property type="term" value="F:heme binding"/>
    <property type="evidence" value="ECO:0007669"/>
    <property type="project" value="InterPro"/>
</dbReference>
<dbReference type="InterPro" id="IPR006314">
    <property type="entry name" value="Dyp_peroxidase"/>
</dbReference>
<gene>
    <name evidence="8" type="ORF">BJ971_003550</name>
</gene>
<comment type="caution">
    <text evidence="8">The sequence shown here is derived from an EMBL/GenBank/DDBJ whole genome shotgun (WGS) entry which is preliminary data.</text>
</comment>
<dbReference type="AlphaFoldDB" id="A0A7W7MR17"/>
<keyword evidence="9" id="KW-1185">Reference proteome</keyword>
<dbReference type="PANTHER" id="PTHR30521">
    <property type="entry name" value="DEFERROCHELATASE/PEROXIDASE"/>
    <property type="match status" value="1"/>
</dbReference>
<evidence type="ECO:0000259" key="7">
    <source>
        <dbReference type="Pfam" id="PF20628"/>
    </source>
</evidence>
<dbReference type="EMBL" id="JACHNH010000001">
    <property type="protein sequence ID" value="MBB4762994.1"/>
    <property type="molecule type" value="Genomic_DNA"/>
</dbReference>
<comment type="similarity">
    <text evidence="6">Belongs to the DyP-type peroxidase family.</text>
</comment>
<dbReference type="NCBIfam" id="TIGR01413">
    <property type="entry name" value="Dyp_perox_fam"/>
    <property type="match status" value="1"/>
</dbReference>
<dbReference type="GO" id="GO:0005829">
    <property type="term" value="C:cytosol"/>
    <property type="evidence" value="ECO:0007669"/>
    <property type="project" value="TreeGrafter"/>
</dbReference>
<evidence type="ECO:0000256" key="2">
    <source>
        <dbReference type="ARBA" id="ARBA00022559"/>
    </source>
</evidence>